<comment type="caution">
    <text evidence="1">The sequence shown here is derived from an EMBL/GenBank/DDBJ whole genome shotgun (WGS) entry which is preliminary data.</text>
</comment>
<evidence type="ECO:0000313" key="2">
    <source>
        <dbReference type="Proteomes" id="UP000294854"/>
    </source>
</evidence>
<dbReference type="OrthoDB" id="2189687at2"/>
<dbReference type="InterPro" id="IPR016181">
    <property type="entry name" value="Acyl_CoA_acyltransferase"/>
</dbReference>
<dbReference type="Gene3D" id="3.40.630.30">
    <property type="match status" value="1"/>
</dbReference>
<reference evidence="1 2" key="1">
    <citation type="journal article" date="2019" name="Appl. Microbiol. Biotechnol.">
        <title>Uncovering carbohydrate metabolism through a genotype-phenotype association study of 56 lactic acid bacteria genomes.</title>
        <authorList>
            <person name="Buron-Moles G."/>
            <person name="Chailyan A."/>
            <person name="Dolejs I."/>
            <person name="Forster J."/>
            <person name="Miks M.H."/>
        </authorList>
    </citation>
    <scope>NUCLEOTIDE SEQUENCE [LARGE SCALE GENOMIC DNA]</scope>
    <source>
        <strain evidence="1 2">ATCC 49373</strain>
    </source>
</reference>
<evidence type="ECO:0008006" key="3">
    <source>
        <dbReference type="Google" id="ProtNLM"/>
    </source>
</evidence>
<name>A0A4V3A3Y1_9LACO</name>
<evidence type="ECO:0000313" key="1">
    <source>
        <dbReference type="EMBL" id="TDG78080.1"/>
    </source>
</evidence>
<dbReference type="STRING" id="1122149.FD44_GL001680"/>
<dbReference type="AlphaFoldDB" id="A0A4V3A3Y1"/>
<accession>A0A4V3A3Y1</accession>
<sequence>MLLKYRNDYEKVAMGLLSLIPDFKDIHQVNHQLEWYQQSDKRELFLYKNEFDNIVGLVGSENMEQYVLLRLIALTPQARGQQTSSKILTELMNIYPKKRLIGTLETTAIVEKWEREHGE</sequence>
<dbReference type="Proteomes" id="UP000294854">
    <property type="component" value="Unassembled WGS sequence"/>
</dbReference>
<dbReference type="SUPFAM" id="SSF55729">
    <property type="entry name" value="Acyl-CoA N-acyltransferases (Nat)"/>
    <property type="match status" value="1"/>
</dbReference>
<proteinExistence type="predicted"/>
<gene>
    <name evidence="1" type="ORF">C5L31_001315</name>
</gene>
<organism evidence="1 2">
    <name type="scientific">Secundilactobacillus malefermentans</name>
    <dbReference type="NCBI Taxonomy" id="176292"/>
    <lineage>
        <taxon>Bacteria</taxon>
        <taxon>Bacillati</taxon>
        <taxon>Bacillota</taxon>
        <taxon>Bacilli</taxon>
        <taxon>Lactobacillales</taxon>
        <taxon>Lactobacillaceae</taxon>
        <taxon>Secundilactobacillus</taxon>
    </lineage>
</organism>
<keyword evidence="2" id="KW-1185">Reference proteome</keyword>
<dbReference type="EMBL" id="PUFO01000045">
    <property type="protein sequence ID" value="TDG78080.1"/>
    <property type="molecule type" value="Genomic_DNA"/>
</dbReference>
<protein>
    <recommendedName>
        <fullName evidence="3">N-acetyltransferase domain-containing protein</fullName>
    </recommendedName>
</protein>
<dbReference type="RefSeq" id="WP_010619767.1">
    <property type="nucleotide sequence ID" value="NZ_PUFO01000045.1"/>
</dbReference>